<dbReference type="GO" id="GO:0016787">
    <property type="term" value="F:hydrolase activity"/>
    <property type="evidence" value="ECO:0007669"/>
    <property type="project" value="UniProtKB-KW"/>
</dbReference>
<evidence type="ECO:0000256" key="7">
    <source>
        <dbReference type="SAM" id="MobiDB-lite"/>
    </source>
</evidence>
<reference evidence="11 12" key="1">
    <citation type="submission" date="2014-11" db="EMBL/GenBank/DDBJ databases">
        <authorList>
            <person name="Zhu J."/>
            <person name="Qi W."/>
            <person name="Song R."/>
        </authorList>
    </citation>
    <scope>NUCLEOTIDE SEQUENCE [LARGE SCALE GENOMIC DNA]</scope>
</reference>
<evidence type="ECO:0000256" key="4">
    <source>
        <dbReference type="ARBA" id="ARBA00022806"/>
    </source>
</evidence>
<dbReference type="PANTHER" id="PTHR47958">
    <property type="entry name" value="ATP-DEPENDENT RNA HELICASE DBP3"/>
    <property type="match status" value="1"/>
</dbReference>
<dbReference type="VEuPathDB" id="CryptoDB:Vbra_1730"/>
<dbReference type="Proteomes" id="UP000041254">
    <property type="component" value="Unassembled WGS sequence"/>
</dbReference>
<dbReference type="CDD" id="cd18787">
    <property type="entry name" value="SF2_C_DEAD"/>
    <property type="match status" value="1"/>
</dbReference>
<evidence type="ECO:0000259" key="8">
    <source>
        <dbReference type="PROSITE" id="PS51192"/>
    </source>
</evidence>
<dbReference type="EC" id="3.6.4.13" evidence="1"/>
<dbReference type="Pfam" id="PF00270">
    <property type="entry name" value="DEAD"/>
    <property type="match status" value="1"/>
</dbReference>
<dbReference type="InterPro" id="IPR014001">
    <property type="entry name" value="Helicase_ATP-bd"/>
</dbReference>
<sequence>MSSPQHRNEPPTEVQELLNFISQTAGVSAQNGPGAAVPPPAEPPPPPTGQVNGMDGSGSAAAAASAAADAGGGTAEEEEAAPAPRHQKLIEIGATVEVQQVDPNDPLNAAQSWEDLNLPDPIMKGIYAKGFAHPSRIQGSALPLLIQRRQNCIAQAQNGSGKTATFALAMLSLVNPTQRVPQALCLGPTRELAKQNAAVVEELGKFTGVRVNLIVPQANLSVLDGQIIVGTPGKVQEQLRKRRLRHDNIRIFVLDEADVMIDKNNNMGPQVHDIRRFLKNPNFPLQTLLFSATFDDDVKNFAMQLVPNANIITVRKEDLTLKNVNQFYMDCTDDNDKKLMLLELYSVLNIGQSIIFVNSKQKAFELASHMKEYGHAVSLITGTQKQSGDFQMDVQERDRVMEEFRSAKTKVLVSTDVLARGIDVPQVTMVVNFDIPLDRRQSAGWSGQYQGGEGLVEFATYLHRIGRTGRFGLKGIAINLITPETMPLMEQIRTYYACEVHKLERDIELIEQKVRSLRDDLRKT</sequence>
<feature type="domain" description="Helicase C-terminal" evidence="9">
    <location>
        <begin position="340"/>
        <end position="518"/>
    </location>
</feature>
<evidence type="ECO:0000256" key="2">
    <source>
        <dbReference type="ARBA" id="ARBA00022741"/>
    </source>
</evidence>
<feature type="region of interest" description="Disordered" evidence="7">
    <location>
        <begin position="20"/>
        <end position="84"/>
    </location>
</feature>
<evidence type="ECO:0000256" key="5">
    <source>
        <dbReference type="ARBA" id="ARBA00022840"/>
    </source>
</evidence>
<accession>A0A0G4EV08</accession>
<organism evidence="11 12">
    <name type="scientific">Vitrella brassicaformis (strain CCMP3155)</name>
    <dbReference type="NCBI Taxonomy" id="1169540"/>
    <lineage>
        <taxon>Eukaryota</taxon>
        <taxon>Sar</taxon>
        <taxon>Alveolata</taxon>
        <taxon>Colpodellida</taxon>
        <taxon>Vitrellaceae</taxon>
        <taxon>Vitrella</taxon>
    </lineage>
</organism>
<evidence type="ECO:0000256" key="1">
    <source>
        <dbReference type="ARBA" id="ARBA00012552"/>
    </source>
</evidence>
<dbReference type="OMA" id="IAAETRW"/>
<dbReference type="InterPro" id="IPR001650">
    <property type="entry name" value="Helicase_C-like"/>
</dbReference>
<dbReference type="FunCoup" id="A0A0G4EV08">
    <property type="interactions" value="175"/>
</dbReference>
<keyword evidence="5" id="KW-0067">ATP-binding</keyword>
<feature type="short sequence motif" description="Q motif" evidence="6">
    <location>
        <begin position="111"/>
        <end position="139"/>
    </location>
</feature>
<evidence type="ECO:0000256" key="3">
    <source>
        <dbReference type="ARBA" id="ARBA00022801"/>
    </source>
</evidence>
<feature type="domain" description="DEAD-box RNA helicase Q" evidence="10">
    <location>
        <begin position="111"/>
        <end position="139"/>
    </location>
</feature>
<dbReference type="CDD" id="cd17963">
    <property type="entry name" value="DEADc_DDX19_DDX25"/>
    <property type="match status" value="1"/>
</dbReference>
<dbReference type="GO" id="GO:0003724">
    <property type="term" value="F:RNA helicase activity"/>
    <property type="evidence" value="ECO:0007669"/>
    <property type="project" value="UniProtKB-EC"/>
</dbReference>
<protein>
    <recommendedName>
        <fullName evidence="1">RNA helicase</fullName>
        <ecNumber evidence="1">3.6.4.13</ecNumber>
    </recommendedName>
</protein>
<dbReference type="SUPFAM" id="SSF52540">
    <property type="entry name" value="P-loop containing nucleoside triphosphate hydrolases"/>
    <property type="match status" value="1"/>
</dbReference>
<keyword evidence="12" id="KW-1185">Reference proteome</keyword>
<dbReference type="AlphaFoldDB" id="A0A0G4EV08"/>
<evidence type="ECO:0000256" key="6">
    <source>
        <dbReference type="PROSITE-ProRule" id="PRU00552"/>
    </source>
</evidence>
<dbReference type="InterPro" id="IPR014014">
    <property type="entry name" value="RNA_helicase_DEAD_Q_motif"/>
</dbReference>
<dbReference type="Pfam" id="PF00271">
    <property type="entry name" value="Helicase_C"/>
    <property type="match status" value="1"/>
</dbReference>
<dbReference type="STRING" id="1169540.A0A0G4EV08"/>
<dbReference type="GO" id="GO:0003676">
    <property type="term" value="F:nucleic acid binding"/>
    <property type="evidence" value="ECO:0007669"/>
    <property type="project" value="InterPro"/>
</dbReference>
<dbReference type="InterPro" id="IPR011545">
    <property type="entry name" value="DEAD/DEAH_box_helicase_dom"/>
</dbReference>
<dbReference type="PROSITE" id="PS51195">
    <property type="entry name" value="Q_MOTIF"/>
    <property type="match status" value="1"/>
</dbReference>
<keyword evidence="2" id="KW-0547">Nucleotide-binding</keyword>
<dbReference type="Gene3D" id="3.40.50.300">
    <property type="entry name" value="P-loop containing nucleotide triphosphate hydrolases"/>
    <property type="match status" value="2"/>
</dbReference>
<dbReference type="PROSITE" id="PS51194">
    <property type="entry name" value="HELICASE_CTER"/>
    <property type="match status" value="1"/>
</dbReference>
<name>A0A0G4EV08_VITBC</name>
<dbReference type="EMBL" id="CDMY01000319">
    <property type="protein sequence ID" value="CEM02167.1"/>
    <property type="molecule type" value="Genomic_DNA"/>
</dbReference>
<dbReference type="GO" id="GO:0005524">
    <property type="term" value="F:ATP binding"/>
    <property type="evidence" value="ECO:0007669"/>
    <property type="project" value="UniProtKB-KW"/>
</dbReference>
<dbReference type="InterPro" id="IPR027417">
    <property type="entry name" value="P-loop_NTPase"/>
</dbReference>
<proteinExistence type="predicted"/>
<dbReference type="SMART" id="SM00490">
    <property type="entry name" value="HELICc"/>
    <property type="match status" value="1"/>
</dbReference>
<dbReference type="PhylomeDB" id="A0A0G4EV08"/>
<gene>
    <name evidence="11" type="ORF">Vbra_1730</name>
</gene>
<evidence type="ECO:0000313" key="11">
    <source>
        <dbReference type="EMBL" id="CEM02167.1"/>
    </source>
</evidence>
<evidence type="ECO:0000259" key="9">
    <source>
        <dbReference type="PROSITE" id="PS51194"/>
    </source>
</evidence>
<feature type="domain" description="Helicase ATP-binding" evidence="8">
    <location>
        <begin position="143"/>
        <end position="312"/>
    </location>
</feature>
<evidence type="ECO:0000313" key="12">
    <source>
        <dbReference type="Proteomes" id="UP000041254"/>
    </source>
</evidence>
<dbReference type="SMART" id="SM00487">
    <property type="entry name" value="DEXDc"/>
    <property type="match status" value="1"/>
</dbReference>
<dbReference type="OrthoDB" id="10265785at2759"/>
<keyword evidence="3" id="KW-0378">Hydrolase</keyword>
<feature type="compositionally biased region" description="Pro residues" evidence="7">
    <location>
        <begin position="36"/>
        <end position="48"/>
    </location>
</feature>
<feature type="compositionally biased region" description="Low complexity" evidence="7">
    <location>
        <begin position="57"/>
        <end position="69"/>
    </location>
</feature>
<evidence type="ECO:0000259" key="10">
    <source>
        <dbReference type="PROSITE" id="PS51195"/>
    </source>
</evidence>
<keyword evidence="4" id="KW-0347">Helicase</keyword>
<feature type="compositionally biased region" description="Polar residues" evidence="7">
    <location>
        <begin position="20"/>
        <end position="31"/>
    </location>
</feature>
<dbReference type="InParanoid" id="A0A0G4EV08"/>
<dbReference type="PROSITE" id="PS51192">
    <property type="entry name" value="HELICASE_ATP_BIND_1"/>
    <property type="match status" value="1"/>
</dbReference>